<name>A0A9D4QCH1_RHISA</name>
<feature type="region of interest" description="Disordered" evidence="1">
    <location>
        <begin position="1"/>
        <end position="37"/>
    </location>
</feature>
<evidence type="ECO:0000313" key="3">
    <source>
        <dbReference type="Proteomes" id="UP000821837"/>
    </source>
</evidence>
<evidence type="ECO:0000256" key="1">
    <source>
        <dbReference type="SAM" id="MobiDB-lite"/>
    </source>
</evidence>
<gene>
    <name evidence="2" type="ORF">HPB52_004656</name>
</gene>
<protein>
    <recommendedName>
        <fullName evidence="4">Tick transposon</fullName>
    </recommendedName>
</protein>
<evidence type="ECO:0000313" key="2">
    <source>
        <dbReference type="EMBL" id="KAH7975736.1"/>
    </source>
</evidence>
<accession>A0A9D4QCH1</accession>
<evidence type="ECO:0008006" key="4">
    <source>
        <dbReference type="Google" id="ProtNLM"/>
    </source>
</evidence>
<reference evidence="2" key="1">
    <citation type="journal article" date="2020" name="Cell">
        <title>Large-Scale Comparative Analyses of Tick Genomes Elucidate Their Genetic Diversity and Vector Capacities.</title>
        <authorList>
            <consortium name="Tick Genome and Microbiome Consortium (TIGMIC)"/>
            <person name="Jia N."/>
            <person name="Wang J."/>
            <person name="Shi W."/>
            <person name="Du L."/>
            <person name="Sun Y."/>
            <person name="Zhan W."/>
            <person name="Jiang J.F."/>
            <person name="Wang Q."/>
            <person name="Zhang B."/>
            <person name="Ji P."/>
            <person name="Bell-Sakyi L."/>
            <person name="Cui X.M."/>
            <person name="Yuan T.T."/>
            <person name="Jiang B.G."/>
            <person name="Yang W.F."/>
            <person name="Lam T.T."/>
            <person name="Chang Q.C."/>
            <person name="Ding S.J."/>
            <person name="Wang X.J."/>
            <person name="Zhu J.G."/>
            <person name="Ruan X.D."/>
            <person name="Zhao L."/>
            <person name="Wei J.T."/>
            <person name="Ye R.Z."/>
            <person name="Que T.C."/>
            <person name="Du C.H."/>
            <person name="Zhou Y.H."/>
            <person name="Cheng J.X."/>
            <person name="Dai P.F."/>
            <person name="Guo W.B."/>
            <person name="Han X.H."/>
            <person name="Huang E.J."/>
            <person name="Li L.F."/>
            <person name="Wei W."/>
            <person name="Gao Y.C."/>
            <person name="Liu J.Z."/>
            <person name="Shao H.Z."/>
            <person name="Wang X."/>
            <person name="Wang C.C."/>
            <person name="Yang T.C."/>
            <person name="Huo Q.B."/>
            <person name="Li W."/>
            <person name="Chen H.Y."/>
            <person name="Chen S.E."/>
            <person name="Zhou L.G."/>
            <person name="Ni X.B."/>
            <person name="Tian J.H."/>
            <person name="Sheng Y."/>
            <person name="Liu T."/>
            <person name="Pan Y.S."/>
            <person name="Xia L.Y."/>
            <person name="Li J."/>
            <person name="Zhao F."/>
            <person name="Cao W.C."/>
        </authorList>
    </citation>
    <scope>NUCLEOTIDE SEQUENCE</scope>
    <source>
        <strain evidence="2">Rsan-2018</strain>
    </source>
</reference>
<organism evidence="2 3">
    <name type="scientific">Rhipicephalus sanguineus</name>
    <name type="common">Brown dog tick</name>
    <name type="synonym">Ixodes sanguineus</name>
    <dbReference type="NCBI Taxonomy" id="34632"/>
    <lineage>
        <taxon>Eukaryota</taxon>
        <taxon>Metazoa</taxon>
        <taxon>Ecdysozoa</taxon>
        <taxon>Arthropoda</taxon>
        <taxon>Chelicerata</taxon>
        <taxon>Arachnida</taxon>
        <taxon>Acari</taxon>
        <taxon>Parasitiformes</taxon>
        <taxon>Ixodida</taxon>
        <taxon>Ixodoidea</taxon>
        <taxon>Ixodidae</taxon>
        <taxon>Rhipicephalinae</taxon>
        <taxon>Rhipicephalus</taxon>
        <taxon>Rhipicephalus</taxon>
    </lineage>
</organism>
<reference evidence="2" key="2">
    <citation type="submission" date="2021-09" db="EMBL/GenBank/DDBJ databases">
        <authorList>
            <person name="Jia N."/>
            <person name="Wang J."/>
            <person name="Shi W."/>
            <person name="Du L."/>
            <person name="Sun Y."/>
            <person name="Zhan W."/>
            <person name="Jiang J."/>
            <person name="Wang Q."/>
            <person name="Zhang B."/>
            <person name="Ji P."/>
            <person name="Sakyi L.B."/>
            <person name="Cui X."/>
            <person name="Yuan T."/>
            <person name="Jiang B."/>
            <person name="Yang W."/>
            <person name="Lam T.T.-Y."/>
            <person name="Chang Q."/>
            <person name="Ding S."/>
            <person name="Wang X."/>
            <person name="Zhu J."/>
            <person name="Ruan X."/>
            <person name="Zhao L."/>
            <person name="Wei J."/>
            <person name="Que T."/>
            <person name="Du C."/>
            <person name="Cheng J."/>
            <person name="Dai P."/>
            <person name="Han X."/>
            <person name="Huang E."/>
            <person name="Gao Y."/>
            <person name="Liu J."/>
            <person name="Shao H."/>
            <person name="Ye R."/>
            <person name="Li L."/>
            <person name="Wei W."/>
            <person name="Wang X."/>
            <person name="Wang C."/>
            <person name="Huo Q."/>
            <person name="Li W."/>
            <person name="Guo W."/>
            <person name="Chen H."/>
            <person name="Chen S."/>
            <person name="Zhou L."/>
            <person name="Zhou L."/>
            <person name="Ni X."/>
            <person name="Tian J."/>
            <person name="Zhou Y."/>
            <person name="Sheng Y."/>
            <person name="Liu T."/>
            <person name="Pan Y."/>
            <person name="Xia L."/>
            <person name="Li J."/>
            <person name="Zhao F."/>
            <person name="Cao W."/>
        </authorList>
    </citation>
    <scope>NUCLEOTIDE SEQUENCE</scope>
    <source>
        <strain evidence="2">Rsan-2018</strain>
        <tissue evidence="2">Larvae</tissue>
    </source>
</reference>
<dbReference type="EMBL" id="JABSTV010001246">
    <property type="protein sequence ID" value="KAH7975736.1"/>
    <property type="molecule type" value="Genomic_DNA"/>
</dbReference>
<dbReference type="Proteomes" id="UP000821837">
    <property type="component" value="Chromosome 10"/>
</dbReference>
<comment type="caution">
    <text evidence="2">The sequence shown here is derived from an EMBL/GenBank/DDBJ whole genome shotgun (WGS) entry which is preliminary data.</text>
</comment>
<sequence>MESPPRPQACGRSNPAFELSASPSKTATKTNSQPPQSEFAENRHFFRVLLRFSDLARSRSQRRSLVPQMFCGRISFPRNSRLVVVPKRCLDFFKRSTEVLKCQCFRFRGGGLSACWRDSDTATGQPVHRRVPMQDSLAASRTFRGVKRALLLVVSQHGFHRTLAKAPVMANAFRFVESFLIEGTTRSGAFGVSCVLYRYHAAENATTRSGHFVNKPRRSPVGARDRVVTNTVHSSTILHGAVFRNEVRGSRLKARRAANREHRSALRHLSAEDCEQAWYKYLELKRHMQQLVQRKSAKSDHKKLKELTTPGRIGIQNFWSYISALDRKSPSRPTLREEATGEPASDVKKQITDYIQDVFGTPAPVAAAENSELASHTVRAKEPCKERRWGREKPLFAGSQYSDLFAMEKLVERGASRGRTFTGHVRTVQSGKRNQVFRSALSKCLSPTVRLWRSDIPDLSFIFGFNCKRRYEEVGSLCVVVPSELSLLTDELRANSPLNVTAALHQRASNAWKRGYLKTCLPNKEVGYKDFTD</sequence>
<dbReference type="AlphaFoldDB" id="A0A9D4QCH1"/>
<feature type="compositionally biased region" description="Polar residues" evidence="1">
    <location>
        <begin position="21"/>
        <end position="36"/>
    </location>
</feature>
<proteinExistence type="predicted"/>
<keyword evidence="3" id="KW-1185">Reference proteome</keyword>